<dbReference type="RefSeq" id="XP_042927288.1">
    <property type="nucleotide sequence ID" value="XM_043059654.1"/>
</dbReference>
<dbReference type="Proteomes" id="UP000006906">
    <property type="component" value="Chromosome 2"/>
</dbReference>
<dbReference type="GeneID" id="5725394"/>
<feature type="region of interest" description="Disordered" evidence="1">
    <location>
        <begin position="1"/>
        <end position="22"/>
    </location>
</feature>
<accession>A0A2K3E223</accession>
<name>A0A2K3E223_CHLRE</name>
<dbReference type="KEGG" id="cre:CHLRE_02g097150v5"/>
<evidence type="ECO:0000256" key="1">
    <source>
        <dbReference type="SAM" id="MobiDB-lite"/>
    </source>
</evidence>
<dbReference type="FunCoup" id="A0A2K3E223">
    <property type="interactions" value="73"/>
</dbReference>
<dbReference type="EMBL" id="CM008963">
    <property type="protein sequence ID" value="PNW86823.1"/>
    <property type="molecule type" value="Genomic_DNA"/>
</dbReference>
<feature type="compositionally biased region" description="Pro residues" evidence="1">
    <location>
        <begin position="220"/>
        <end position="234"/>
    </location>
</feature>
<proteinExistence type="predicted"/>
<dbReference type="Gramene" id="PNW86823">
    <property type="protein sequence ID" value="PNW86823"/>
    <property type="gene ID" value="CHLRE_02g097150v5"/>
</dbReference>
<sequence length="284" mass="29705">MSSYQPLSYPDDEKASLVGRPPLGAAPTVSTAPSGYPDEPHAGMVRQGMFSTGLFECCSPPGEMGLCCVVWWCPCIQYGLNANRLESMRDYRTCISRDPDGVPCGGNTWGSCLLYGVLGLSAITFVGGAGSSGLPPLCVCALPLYVPLHLQLRTYLRKKYGIQGEVTHTCLVDSLSVWCCAPCAICQDAREIMIREAAQRADYVRAATGAAGGSGGSFAAPPPPPPPHMTPPPHVPYGQPQMAYAVVNPHPHVPMAGDGAATDAVATGFPVTGVPVAPPPGKHD</sequence>
<dbReference type="OrthoDB" id="535279at2759"/>
<dbReference type="ExpressionAtlas" id="A0A2K3E223">
    <property type="expression patterns" value="baseline and differential"/>
</dbReference>
<dbReference type="InterPro" id="IPR006461">
    <property type="entry name" value="PLAC_motif_containing"/>
</dbReference>
<evidence type="ECO:0000313" key="3">
    <source>
        <dbReference type="Proteomes" id="UP000006906"/>
    </source>
</evidence>
<organism evidence="2 3">
    <name type="scientific">Chlamydomonas reinhardtii</name>
    <name type="common">Chlamydomonas smithii</name>
    <dbReference type="NCBI Taxonomy" id="3055"/>
    <lineage>
        <taxon>Eukaryota</taxon>
        <taxon>Viridiplantae</taxon>
        <taxon>Chlorophyta</taxon>
        <taxon>core chlorophytes</taxon>
        <taxon>Chlorophyceae</taxon>
        <taxon>CS clade</taxon>
        <taxon>Chlamydomonadales</taxon>
        <taxon>Chlamydomonadaceae</taxon>
        <taxon>Chlamydomonas</taxon>
    </lineage>
</organism>
<dbReference type="STRING" id="3055.A0A2K3E223"/>
<evidence type="ECO:0008006" key="4">
    <source>
        <dbReference type="Google" id="ProtNLM"/>
    </source>
</evidence>
<protein>
    <recommendedName>
        <fullName evidence="4">PLAC8 family protein</fullName>
    </recommendedName>
</protein>
<dbReference type="AlphaFoldDB" id="A0A2K3E223"/>
<dbReference type="InParanoid" id="A0A2K3E223"/>
<feature type="region of interest" description="Disordered" evidence="1">
    <location>
        <begin position="214"/>
        <end position="234"/>
    </location>
</feature>
<dbReference type="NCBIfam" id="TIGR01571">
    <property type="entry name" value="A_thal_Cys_rich"/>
    <property type="match status" value="1"/>
</dbReference>
<reference evidence="2 3" key="1">
    <citation type="journal article" date="2007" name="Science">
        <title>The Chlamydomonas genome reveals the evolution of key animal and plant functions.</title>
        <authorList>
            <person name="Merchant S.S."/>
            <person name="Prochnik S.E."/>
            <person name="Vallon O."/>
            <person name="Harris E.H."/>
            <person name="Karpowicz S.J."/>
            <person name="Witman G.B."/>
            <person name="Terry A."/>
            <person name="Salamov A."/>
            <person name="Fritz-Laylin L.K."/>
            <person name="Marechal-Drouard L."/>
            <person name="Marshall W.F."/>
            <person name="Qu L.H."/>
            <person name="Nelson D.R."/>
            <person name="Sanderfoot A.A."/>
            <person name="Spalding M.H."/>
            <person name="Kapitonov V.V."/>
            <person name="Ren Q."/>
            <person name="Ferris P."/>
            <person name="Lindquist E."/>
            <person name="Shapiro H."/>
            <person name="Lucas S.M."/>
            <person name="Grimwood J."/>
            <person name="Schmutz J."/>
            <person name="Cardol P."/>
            <person name="Cerutti H."/>
            <person name="Chanfreau G."/>
            <person name="Chen C.L."/>
            <person name="Cognat V."/>
            <person name="Croft M.T."/>
            <person name="Dent R."/>
            <person name="Dutcher S."/>
            <person name="Fernandez E."/>
            <person name="Fukuzawa H."/>
            <person name="Gonzalez-Ballester D."/>
            <person name="Gonzalez-Halphen D."/>
            <person name="Hallmann A."/>
            <person name="Hanikenne M."/>
            <person name="Hippler M."/>
            <person name="Inwood W."/>
            <person name="Jabbari K."/>
            <person name="Kalanon M."/>
            <person name="Kuras R."/>
            <person name="Lefebvre P.A."/>
            <person name="Lemaire S.D."/>
            <person name="Lobanov A.V."/>
            <person name="Lohr M."/>
            <person name="Manuell A."/>
            <person name="Meier I."/>
            <person name="Mets L."/>
            <person name="Mittag M."/>
            <person name="Mittelmeier T."/>
            <person name="Moroney J.V."/>
            <person name="Moseley J."/>
            <person name="Napoli C."/>
            <person name="Nedelcu A.M."/>
            <person name="Niyogi K."/>
            <person name="Novoselov S.V."/>
            <person name="Paulsen I.T."/>
            <person name="Pazour G."/>
            <person name="Purton S."/>
            <person name="Ral J.P."/>
            <person name="Riano-Pachon D.M."/>
            <person name="Riekhof W."/>
            <person name="Rymarquis L."/>
            <person name="Schroda M."/>
            <person name="Stern D."/>
            <person name="Umen J."/>
            <person name="Willows R."/>
            <person name="Wilson N."/>
            <person name="Zimmer S.L."/>
            <person name="Allmer J."/>
            <person name="Balk J."/>
            <person name="Bisova K."/>
            <person name="Chen C.J."/>
            <person name="Elias M."/>
            <person name="Gendler K."/>
            <person name="Hauser C."/>
            <person name="Lamb M.R."/>
            <person name="Ledford H."/>
            <person name="Long J.C."/>
            <person name="Minagawa J."/>
            <person name="Page M.D."/>
            <person name="Pan J."/>
            <person name="Pootakham W."/>
            <person name="Roje S."/>
            <person name="Rose A."/>
            <person name="Stahlberg E."/>
            <person name="Terauchi A.M."/>
            <person name="Yang P."/>
            <person name="Ball S."/>
            <person name="Bowler C."/>
            <person name="Dieckmann C.L."/>
            <person name="Gladyshev V.N."/>
            <person name="Green P."/>
            <person name="Jorgensen R."/>
            <person name="Mayfield S."/>
            <person name="Mueller-Roeber B."/>
            <person name="Rajamani S."/>
            <person name="Sayre R.T."/>
            <person name="Brokstein P."/>
            <person name="Dubchak I."/>
            <person name="Goodstein D."/>
            <person name="Hornick L."/>
            <person name="Huang Y.W."/>
            <person name="Jhaveri J."/>
            <person name="Luo Y."/>
            <person name="Martinez D."/>
            <person name="Ngau W.C."/>
            <person name="Otillar B."/>
            <person name="Poliakov A."/>
            <person name="Porter A."/>
            <person name="Szajkowski L."/>
            <person name="Werner G."/>
            <person name="Zhou K."/>
            <person name="Grigoriev I.V."/>
            <person name="Rokhsar D.S."/>
            <person name="Grossman A.R."/>
        </authorList>
    </citation>
    <scope>NUCLEOTIDE SEQUENCE [LARGE SCALE GENOMIC DNA]</scope>
    <source>
        <strain evidence="3">CC-503</strain>
    </source>
</reference>
<gene>
    <name evidence="2" type="ORF">CHLRE_02g097150v5</name>
</gene>
<dbReference type="PANTHER" id="PTHR15907">
    <property type="entry name" value="DUF614 FAMILY PROTEIN-RELATED"/>
    <property type="match status" value="1"/>
</dbReference>
<keyword evidence="3" id="KW-1185">Reference proteome</keyword>
<dbReference type="Pfam" id="PF04749">
    <property type="entry name" value="PLAC8"/>
    <property type="match status" value="1"/>
</dbReference>
<evidence type="ECO:0000313" key="2">
    <source>
        <dbReference type="EMBL" id="PNW86823.1"/>
    </source>
</evidence>